<keyword evidence="10" id="KW-0804">Transcription</keyword>
<dbReference type="SUPFAM" id="SSF53822">
    <property type="entry name" value="Periplasmic binding protein-like I"/>
    <property type="match status" value="1"/>
</dbReference>
<evidence type="ECO:0000259" key="14">
    <source>
        <dbReference type="PROSITE" id="PS01124"/>
    </source>
</evidence>
<keyword evidence="8" id="KW-0902">Two-component regulatory system</keyword>
<dbReference type="InterPro" id="IPR003594">
    <property type="entry name" value="HATPase_dom"/>
</dbReference>
<dbReference type="Gene3D" id="3.30.565.10">
    <property type="entry name" value="Histidine kinase-like ATPase, C-terminal domain"/>
    <property type="match status" value="1"/>
</dbReference>
<evidence type="ECO:0000256" key="4">
    <source>
        <dbReference type="ARBA" id="ARBA00022679"/>
    </source>
</evidence>
<feature type="domain" description="Histidine kinase" evidence="15">
    <location>
        <begin position="409"/>
        <end position="624"/>
    </location>
</feature>
<keyword evidence="5" id="KW-0547">Nucleotide-binding</keyword>
<dbReference type="GO" id="GO:0000155">
    <property type="term" value="F:phosphorelay sensor kinase activity"/>
    <property type="evidence" value="ECO:0007669"/>
    <property type="project" value="InterPro"/>
</dbReference>
<keyword evidence="18" id="KW-1185">Reference proteome</keyword>
<comment type="caution">
    <text evidence="17">The sequence shown here is derived from an EMBL/GenBank/DDBJ whole genome shotgun (WGS) entry which is preliminary data.</text>
</comment>
<keyword evidence="12" id="KW-1133">Transmembrane helix</keyword>
<dbReference type="Pfam" id="PF12833">
    <property type="entry name" value="HTH_18"/>
    <property type="match status" value="1"/>
</dbReference>
<dbReference type="InterPro" id="IPR018060">
    <property type="entry name" value="HTH_AraC"/>
</dbReference>
<evidence type="ECO:0000256" key="8">
    <source>
        <dbReference type="ARBA" id="ARBA00023012"/>
    </source>
</evidence>
<sequence>MIQNKTNFGRKLSTMVAAVMLASVAAMSLVCCSEKTHKYRIGISQCSDDSWRQKQNSEFRFMSYINDSVEVDIKSAKDNNAQQAAQIDSLVDEGIDLLVVCPNQLDGVTKAIERAYDKGIPVIFFDRTTNSNKYTAFIGCDNYRIGFDLGTYIANQLNGSGRVVEIRGLDNSSPAKGRHEGFVDALKNYPDVKIVASEGADWEQTGAEKAMEKILAKTTDFDYVYAHNDRMAYAAYLTMRRHNLSGKVKFVGVDGLLGKGGGVEMVNEGILDASYLNPTGGQEVVDLAMKILTGKDFNRSNSLSTTIITKNNAELTLMTDLNAEQQRNMLERLHNQVDKYQRYNSGQELFISLLGVLLVLLIAAVVMMRKSSMAKGKLAQQLTKRNEELNKLNTEVIALTQSRLRFFTNVSHELRTPLTLIVDPVEQLFKDEKLSKHGRNLLVIVRRNANALRRLVDDIMDFRKIQDGNVKLHLCNFSLAEKVRQWVSDFYPTVEKKNVNLEINTDKYTDSDFVGDEEKINRIVFNLVSNAVKFTPAGGTVMVTLSDMPDRKVLISVSDTGKGIPEEDREKIFERFFQTEGTEGGTGIGLAIVKAYAELHGGQVMVSSHEGQGSNFIVVIPREHSGEQLEDMAVESCCYTVDDEDTGADNNYTAIPADEDAGVKHSLVQKVIGDDNKPTLLIADDNKEIRDYMKALLSDDYVIIEAADGNEALKMARTFHPDLVISDVMMPGIDGLELCAELKRNSSTSQTPVIIVSAKALDEQKIEGYENGADSYITKPFSSKLLRTRIENLLSSRRKLKDSIMGMQDVAEDPVGMSSSDQEFVERLRLIIQHNMGYSEFGVEAIGREMGLSRVQLYRKVKAVMGISVVDLLRKSRLQRAKSQLEHTDKGIAEIAYEVGFSSPSYFTKCFKDEYGMQPSDIRSGR</sequence>
<keyword evidence="12" id="KW-0472">Membrane</keyword>
<dbReference type="Pfam" id="PF00512">
    <property type="entry name" value="HisKA"/>
    <property type="match status" value="1"/>
</dbReference>
<dbReference type="PANTHER" id="PTHR43547:SF2">
    <property type="entry name" value="HYBRID SIGNAL TRANSDUCTION HISTIDINE KINASE C"/>
    <property type="match status" value="1"/>
</dbReference>
<evidence type="ECO:0000256" key="7">
    <source>
        <dbReference type="ARBA" id="ARBA00022840"/>
    </source>
</evidence>
<dbReference type="SUPFAM" id="SSF52172">
    <property type="entry name" value="CheY-like"/>
    <property type="match status" value="1"/>
</dbReference>
<dbReference type="InterPro" id="IPR028082">
    <property type="entry name" value="Peripla_BP_I"/>
</dbReference>
<dbReference type="FunFam" id="1.10.287.130:FF:000045">
    <property type="entry name" value="Two-component system sensor histidine kinase/response regulator"/>
    <property type="match status" value="1"/>
</dbReference>
<dbReference type="SUPFAM" id="SSF47384">
    <property type="entry name" value="Homodimeric domain of signal transducing histidine kinase"/>
    <property type="match status" value="1"/>
</dbReference>
<dbReference type="CDD" id="cd00075">
    <property type="entry name" value="HATPase"/>
    <property type="match status" value="1"/>
</dbReference>
<dbReference type="Gene3D" id="1.10.287.130">
    <property type="match status" value="1"/>
</dbReference>
<organism evidence="17 18">
    <name type="scientific">Prevotella pectinovora</name>
    <dbReference type="NCBI Taxonomy" id="1602169"/>
    <lineage>
        <taxon>Bacteria</taxon>
        <taxon>Pseudomonadati</taxon>
        <taxon>Bacteroidota</taxon>
        <taxon>Bacteroidia</taxon>
        <taxon>Bacteroidales</taxon>
        <taxon>Prevotellaceae</taxon>
        <taxon>Prevotella</taxon>
    </lineage>
</organism>
<dbReference type="PROSITE" id="PS01124">
    <property type="entry name" value="HTH_ARAC_FAMILY_2"/>
    <property type="match status" value="1"/>
</dbReference>
<dbReference type="InterPro" id="IPR036890">
    <property type="entry name" value="HATPase_C_sf"/>
</dbReference>
<dbReference type="FunFam" id="3.30.565.10:FF:000037">
    <property type="entry name" value="Hybrid sensor histidine kinase/response regulator"/>
    <property type="match status" value="1"/>
</dbReference>
<evidence type="ECO:0000256" key="11">
    <source>
        <dbReference type="PROSITE-ProRule" id="PRU00169"/>
    </source>
</evidence>
<feature type="chain" id="PRO_5002212639" description="histidine kinase" evidence="13">
    <location>
        <begin position="29"/>
        <end position="926"/>
    </location>
</feature>
<name>A0A0D0IUQ6_9BACT</name>
<dbReference type="SMART" id="SM00388">
    <property type="entry name" value="HisKA"/>
    <property type="match status" value="1"/>
</dbReference>
<dbReference type="PANTHER" id="PTHR43547">
    <property type="entry name" value="TWO-COMPONENT HISTIDINE KINASE"/>
    <property type="match status" value="1"/>
</dbReference>
<evidence type="ECO:0000259" key="15">
    <source>
        <dbReference type="PROSITE" id="PS50109"/>
    </source>
</evidence>
<dbReference type="Gene3D" id="1.10.10.60">
    <property type="entry name" value="Homeodomain-like"/>
    <property type="match status" value="1"/>
</dbReference>
<dbReference type="SMART" id="SM00387">
    <property type="entry name" value="HATPase_c"/>
    <property type="match status" value="1"/>
</dbReference>
<feature type="modified residue" description="4-aspartylphosphate" evidence="11">
    <location>
        <position position="727"/>
    </location>
</feature>
<dbReference type="GO" id="GO:0043565">
    <property type="term" value="F:sequence-specific DNA binding"/>
    <property type="evidence" value="ECO:0007669"/>
    <property type="project" value="InterPro"/>
</dbReference>
<evidence type="ECO:0000256" key="1">
    <source>
        <dbReference type="ARBA" id="ARBA00000085"/>
    </source>
</evidence>
<evidence type="ECO:0000313" key="17">
    <source>
        <dbReference type="EMBL" id="KIP62876.1"/>
    </source>
</evidence>
<keyword evidence="7" id="KW-0067">ATP-binding</keyword>
<evidence type="ECO:0000256" key="12">
    <source>
        <dbReference type="SAM" id="Phobius"/>
    </source>
</evidence>
<reference evidence="17 18" key="1">
    <citation type="submission" date="2015-01" db="EMBL/GenBank/DDBJ databases">
        <title>Comparative genomics of non-oral Prevotella species.</title>
        <authorList>
            <person name="Accetto T."/>
            <person name="Nograsek B."/>
            <person name="Avgustin G."/>
        </authorList>
    </citation>
    <scope>NUCLEOTIDE SEQUENCE [LARGE SCALE GENOMIC DNA]</scope>
    <source>
        <strain evidence="17 18">P5-119</strain>
    </source>
</reference>
<keyword evidence="9" id="KW-0805">Transcription regulation</keyword>
<dbReference type="Pfam" id="PF13407">
    <property type="entry name" value="Peripla_BP_4"/>
    <property type="match status" value="1"/>
</dbReference>
<evidence type="ECO:0000259" key="16">
    <source>
        <dbReference type="PROSITE" id="PS50110"/>
    </source>
</evidence>
<dbReference type="PRINTS" id="PR00344">
    <property type="entry name" value="BCTRLSENSOR"/>
</dbReference>
<dbReference type="InterPro" id="IPR009057">
    <property type="entry name" value="Homeodomain-like_sf"/>
</dbReference>
<dbReference type="InterPro" id="IPR003661">
    <property type="entry name" value="HisK_dim/P_dom"/>
</dbReference>
<dbReference type="EC" id="2.7.13.3" evidence="2"/>
<evidence type="ECO:0000256" key="3">
    <source>
        <dbReference type="ARBA" id="ARBA00022553"/>
    </source>
</evidence>
<comment type="catalytic activity">
    <reaction evidence="1">
        <text>ATP + protein L-histidine = ADP + protein N-phospho-L-histidine.</text>
        <dbReference type="EC" id="2.7.13.3"/>
    </reaction>
</comment>
<dbReference type="InterPro" id="IPR011006">
    <property type="entry name" value="CheY-like_superfamily"/>
</dbReference>
<evidence type="ECO:0000256" key="5">
    <source>
        <dbReference type="ARBA" id="ARBA00022741"/>
    </source>
</evidence>
<dbReference type="RefSeq" id="WP_082027933.1">
    <property type="nucleotide sequence ID" value="NZ_JXQK01000050.1"/>
</dbReference>
<dbReference type="Pfam" id="PF02518">
    <property type="entry name" value="HATPase_c"/>
    <property type="match status" value="1"/>
</dbReference>
<dbReference type="GO" id="GO:0005524">
    <property type="term" value="F:ATP binding"/>
    <property type="evidence" value="ECO:0007669"/>
    <property type="project" value="UniProtKB-KW"/>
</dbReference>
<dbReference type="Gene3D" id="3.40.50.2300">
    <property type="match status" value="3"/>
</dbReference>
<proteinExistence type="predicted"/>
<dbReference type="STRING" id="1602171.ST44_05350"/>
<dbReference type="SMART" id="SM00448">
    <property type="entry name" value="REC"/>
    <property type="match status" value="1"/>
</dbReference>
<dbReference type="SUPFAM" id="SSF46689">
    <property type="entry name" value="Homeodomain-like"/>
    <property type="match status" value="1"/>
</dbReference>
<evidence type="ECO:0000256" key="9">
    <source>
        <dbReference type="ARBA" id="ARBA00023015"/>
    </source>
</evidence>
<dbReference type="CDD" id="cd00082">
    <property type="entry name" value="HisKA"/>
    <property type="match status" value="1"/>
</dbReference>
<evidence type="ECO:0000256" key="6">
    <source>
        <dbReference type="ARBA" id="ARBA00022777"/>
    </source>
</evidence>
<evidence type="ECO:0000256" key="13">
    <source>
        <dbReference type="SAM" id="SignalP"/>
    </source>
</evidence>
<evidence type="ECO:0000256" key="2">
    <source>
        <dbReference type="ARBA" id="ARBA00012438"/>
    </source>
</evidence>
<keyword evidence="13" id="KW-0732">Signal</keyword>
<evidence type="ECO:0000313" key="18">
    <source>
        <dbReference type="Proteomes" id="UP000032046"/>
    </source>
</evidence>
<keyword evidence="4" id="KW-0808">Transferase</keyword>
<accession>A0A0D0IUQ6</accession>
<keyword evidence="3 11" id="KW-0597">Phosphoprotein</keyword>
<feature type="signal peptide" evidence="13">
    <location>
        <begin position="1"/>
        <end position="28"/>
    </location>
</feature>
<dbReference type="AlphaFoldDB" id="A0A0D0IUQ6"/>
<keyword evidence="6" id="KW-0418">Kinase</keyword>
<dbReference type="Pfam" id="PF00072">
    <property type="entry name" value="Response_reg"/>
    <property type="match status" value="1"/>
</dbReference>
<feature type="transmembrane region" description="Helical" evidence="12">
    <location>
        <begin position="349"/>
        <end position="368"/>
    </location>
</feature>
<dbReference type="PROSITE" id="PS50110">
    <property type="entry name" value="RESPONSE_REGULATORY"/>
    <property type="match status" value="1"/>
</dbReference>
<dbReference type="SMART" id="SM00342">
    <property type="entry name" value="HTH_ARAC"/>
    <property type="match status" value="1"/>
</dbReference>
<dbReference type="SUPFAM" id="SSF55874">
    <property type="entry name" value="ATPase domain of HSP90 chaperone/DNA topoisomerase II/histidine kinase"/>
    <property type="match status" value="1"/>
</dbReference>
<dbReference type="CDD" id="cd06308">
    <property type="entry name" value="PBP1_sensor_kinase-like"/>
    <property type="match status" value="1"/>
</dbReference>
<dbReference type="InterPro" id="IPR001789">
    <property type="entry name" value="Sig_transdc_resp-reg_receiver"/>
</dbReference>
<dbReference type="InterPro" id="IPR005467">
    <property type="entry name" value="His_kinase_dom"/>
</dbReference>
<dbReference type="GO" id="GO:0003700">
    <property type="term" value="F:DNA-binding transcription factor activity"/>
    <property type="evidence" value="ECO:0007669"/>
    <property type="project" value="InterPro"/>
</dbReference>
<dbReference type="InterPro" id="IPR025997">
    <property type="entry name" value="SBP_2_dom"/>
</dbReference>
<dbReference type="CDD" id="cd17574">
    <property type="entry name" value="REC_OmpR"/>
    <property type="match status" value="1"/>
</dbReference>
<dbReference type="Proteomes" id="UP000032046">
    <property type="component" value="Unassembled WGS sequence"/>
</dbReference>
<feature type="domain" description="Response regulatory" evidence="16">
    <location>
        <begin position="679"/>
        <end position="794"/>
    </location>
</feature>
<dbReference type="PROSITE" id="PS50109">
    <property type="entry name" value="HIS_KIN"/>
    <property type="match status" value="1"/>
</dbReference>
<protein>
    <recommendedName>
        <fullName evidence="2">histidine kinase</fullName>
        <ecNumber evidence="2">2.7.13.3</ecNumber>
    </recommendedName>
</protein>
<feature type="domain" description="HTH araC/xylS-type" evidence="14">
    <location>
        <begin position="826"/>
        <end position="925"/>
    </location>
</feature>
<gene>
    <name evidence="17" type="ORF">ST44_05350</name>
</gene>
<dbReference type="EMBL" id="JXQK01000050">
    <property type="protein sequence ID" value="KIP62876.1"/>
    <property type="molecule type" value="Genomic_DNA"/>
</dbReference>
<evidence type="ECO:0000256" key="10">
    <source>
        <dbReference type="ARBA" id="ARBA00023163"/>
    </source>
</evidence>
<dbReference type="InterPro" id="IPR004358">
    <property type="entry name" value="Sig_transdc_His_kin-like_C"/>
</dbReference>
<keyword evidence="12" id="KW-0812">Transmembrane</keyword>
<dbReference type="InterPro" id="IPR036097">
    <property type="entry name" value="HisK_dim/P_sf"/>
</dbReference>